<evidence type="ECO:0000313" key="4">
    <source>
        <dbReference type="EMBL" id="KAK3092913.1"/>
    </source>
</evidence>
<dbReference type="GO" id="GO:0008028">
    <property type="term" value="F:monocarboxylic acid transmembrane transporter activity"/>
    <property type="evidence" value="ECO:0007669"/>
    <property type="project" value="TreeGrafter"/>
</dbReference>
<keyword evidence="2" id="KW-0812">Transmembrane</keyword>
<feature type="domain" description="Major facilitator superfamily (MFS) profile" evidence="3">
    <location>
        <begin position="1"/>
        <end position="395"/>
    </location>
</feature>
<dbReference type="SUPFAM" id="SSF103473">
    <property type="entry name" value="MFS general substrate transporter"/>
    <property type="match status" value="1"/>
</dbReference>
<feature type="transmembrane region" description="Helical" evidence="2">
    <location>
        <begin position="146"/>
        <end position="166"/>
    </location>
</feature>
<keyword evidence="2" id="KW-1133">Transmembrane helix</keyword>
<organism evidence="4 5">
    <name type="scientific">Pinctada imbricata</name>
    <name type="common">Atlantic pearl-oyster</name>
    <name type="synonym">Pinctada martensii</name>
    <dbReference type="NCBI Taxonomy" id="66713"/>
    <lineage>
        <taxon>Eukaryota</taxon>
        <taxon>Metazoa</taxon>
        <taxon>Spiralia</taxon>
        <taxon>Lophotrochozoa</taxon>
        <taxon>Mollusca</taxon>
        <taxon>Bivalvia</taxon>
        <taxon>Autobranchia</taxon>
        <taxon>Pteriomorphia</taxon>
        <taxon>Pterioida</taxon>
        <taxon>Pterioidea</taxon>
        <taxon>Pteriidae</taxon>
        <taxon>Pinctada</taxon>
    </lineage>
</organism>
<feature type="transmembrane region" description="Helical" evidence="2">
    <location>
        <begin position="369"/>
        <end position="390"/>
    </location>
</feature>
<evidence type="ECO:0000256" key="1">
    <source>
        <dbReference type="ARBA" id="ARBA00004141"/>
    </source>
</evidence>
<dbReference type="InterPro" id="IPR036259">
    <property type="entry name" value="MFS_trans_sf"/>
</dbReference>
<dbReference type="GO" id="GO:0016020">
    <property type="term" value="C:membrane"/>
    <property type="evidence" value="ECO:0007669"/>
    <property type="project" value="UniProtKB-SubCell"/>
</dbReference>
<feature type="transmembrane region" description="Helical" evidence="2">
    <location>
        <begin position="115"/>
        <end position="140"/>
    </location>
</feature>
<gene>
    <name evidence="4" type="ORF">FSP39_008808</name>
</gene>
<evidence type="ECO:0000259" key="3">
    <source>
        <dbReference type="PROSITE" id="PS50850"/>
    </source>
</evidence>
<evidence type="ECO:0000313" key="5">
    <source>
        <dbReference type="Proteomes" id="UP001186944"/>
    </source>
</evidence>
<comment type="caution">
    <text evidence="4">The sequence shown here is derived from an EMBL/GenBank/DDBJ whole genome shotgun (WGS) entry which is preliminary data.</text>
</comment>
<dbReference type="PROSITE" id="PS50850">
    <property type="entry name" value="MFS"/>
    <property type="match status" value="1"/>
</dbReference>
<dbReference type="EMBL" id="VSWD01000009">
    <property type="protein sequence ID" value="KAK3092913.1"/>
    <property type="molecule type" value="Genomic_DNA"/>
</dbReference>
<dbReference type="InterPro" id="IPR011701">
    <property type="entry name" value="MFS"/>
</dbReference>
<dbReference type="InterPro" id="IPR050327">
    <property type="entry name" value="Proton-linked_MCT"/>
</dbReference>
<dbReference type="Pfam" id="PF07690">
    <property type="entry name" value="MFS_1"/>
    <property type="match status" value="1"/>
</dbReference>
<reference evidence="4" key="1">
    <citation type="submission" date="2019-08" db="EMBL/GenBank/DDBJ databases">
        <title>The improved chromosome-level genome for the pearl oyster Pinctada fucata martensii using PacBio sequencing and Hi-C.</title>
        <authorList>
            <person name="Zheng Z."/>
        </authorList>
    </citation>
    <scope>NUCLEOTIDE SEQUENCE</scope>
    <source>
        <strain evidence="4">ZZ-2019</strain>
        <tissue evidence="4">Adductor muscle</tissue>
    </source>
</reference>
<feature type="transmembrane region" description="Helical" evidence="2">
    <location>
        <begin position="280"/>
        <end position="300"/>
    </location>
</feature>
<feature type="transmembrane region" description="Helical" evidence="2">
    <location>
        <begin position="306"/>
        <end position="329"/>
    </location>
</feature>
<feature type="transmembrane region" description="Helical" evidence="2">
    <location>
        <begin position="84"/>
        <end position="108"/>
    </location>
</feature>
<dbReference type="PANTHER" id="PTHR11360">
    <property type="entry name" value="MONOCARBOXYLATE TRANSPORTER"/>
    <property type="match status" value="1"/>
</dbReference>
<proteinExistence type="predicted"/>
<dbReference type="PANTHER" id="PTHR11360:SF284">
    <property type="entry name" value="EG:103B4.3 PROTEIN-RELATED"/>
    <property type="match status" value="1"/>
</dbReference>
<evidence type="ECO:0000256" key="2">
    <source>
        <dbReference type="SAM" id="Phobius"/>
    </source>
</evidence>
<sequence length="442" mass="48843">MSKLLQFASNTRNFGRSEKVLSNDYHYDKELETEKIRFQKEYESPVAGLIEENFGCRVVSILGAVLICFGLGASSFVHDLYLLYLTYGVIAGIGFCFCHVAANVAVNVHFDKRRALAAGITSTGNAVGTILLPIIGYYLIDIYTWRGTFLILAGIGLQGMYCGVMLPNKISSNKTIKSQNYKENQSKNHAKKPENERIEVNLCTKTRGILSNKKFSIFMFSGICVSLVYFVPFVMLPDMLIEKGMAKTRAVTMITVSGIASILSRIIFGFLSDFPWWNRMLVNGISLVILGISTSTLFIFQDEYMYFLYSALLGVVTGVFGMYQSVIVVDILGKETVGLAFGYLTLFEGLSVMIGPPIAGQLYDTTNDYGVSFIASGILFTIGGLLSIFGSKFCTERCRRECFTPYGYSHVTVYGRAYMPGGKASPLPEQEIIAIQVEAQGN</sequence>
<dbReference type="InterPro" id="IPR020846">
    <property type="entry name" value="MFS_dom"/>
</dbReference>
<keyword evidence="5" id="KW-1185">Reference proteome</keyword>
<protein>
    <recommendedName>
        <fullName evidence="3">Major facilitator superfamily (MFS) profile domain-containing protein</fullName>
    </recommendedName>
</protein>
<feature type="transmembrane region" description="Helical" evidence="2">
    <location>
        <begin position="58"/>
        <end position="78"/>
    </location>
</feature>
<feature type="transmembrane region" description="Helical" evidence="2">
    <location>
        <begin position="215"/>
        <end position="236"/>
    </location>
</feature>
<dbReference type="CDD" id="cd17352">
    <property type="entry name" value="MFS_MCT_SLC16"/>
    <property type="match status" value="1"/>
</dbReference>
<dbReference type="Proteomes" id="UP001186944">
    <property type="component" value="Unassembled WGS sequence"/>
</dbReference>
<comment type="subcellular location">
    <subcellularLocation>
        <location evidence="1">Membrane</location>
        <topology evidence="1">Multi-pass membrane protein</topology>
    </subcellularLocation>
</comment>
<feature type="transmembrane region" description="Helical" evidence="2">
    <location>
        <begin position="248"/>
        <end position="268"/>
    </location>
</feature>
<dbReference type="Gene3D" id="1.20.1250.20">
    <property type="entry name" value="MFS general substrate transporter like domains"/>
    <property type="match status" value="1"/>
</dbReference>
<keyword evidence="2" id="KW-0472">Membrane</keyword>
<accession>A0AA88Y5H8</accession>
<feature type="transmembrane region" description="Helical" evidence="2">
    <location>
        <begin position="341"/>
        <end position="363"/>
    </location>
</feature>
<dbReference type="AlphaFoldDB" id="A0AA88Y5H8"/>
<name>A0AA88Y5H8_PINIB</name>